<dbReference type="EMBL" id="LAZR01052635">
    <property type="protein sequence ID" value="KKK82519.1"/>
    <property type="molecule type" value="Genomic_DNA"/>
</dbReference>
<name>A0A0F9AVS1_9ZZZZ</name>
<reference evidence="1" key="1">
    <citation type="journal article" date="2015" name="Nature">
        <title>Complex archaea that bridge the gap between prokaryotes and eukaryotes.</title>
        <authorList>
            <person name="Spang A."/>
            <person name="Saw J.H."/>
            <person name="Jorgensen S.L."/>
            <person name="Zaremba-Niedzwiedzka K."/>
            <person name="Martijn J."/>
            <person name="Lind A.E."/>
            <person name="van Eijk R."/>
            <person name="Schleper C."/>
            <person name="Guy L."/>
            <person name="Ettema T.J."/>
        </authorList>
    </citation>
    <scope>NUCLEOTIDE SEQUENCE</scope>
</reference>
<organism evidence="1">
    <name type="scientific">marine sediment metagenome</name>
    <dbReference type="NCBI Taxonomy" id="412755"/>
    <lineage>
        <taxon>unclassified sequences</taxon>
        <taxon>metagenomes</taxon>
        <taxon>ecological metagenomes</taxon>
    </lineage>
</organism>
<comment type="caution">
    <text evidence="1">The sequence shown here is derived from an EMBL/GenBank/DDBJ whole genome shotgun (WGS) entry which is preliminary data.</text>
</comment>
<dbReference type="AlphaFoldDB" id="A0A0F9AVS1"/>
<gene>
    <name evidence="1" type="ORF">LCGC14_2802580</name>
</gene>
<proteinExistence type="predicted"/>
<evidence type="ECO:0000313" key="1">
    <source>
        <dbReference type="EMBL" id="KKK82519.1"/>
    </source>
</evidence>
<sequence length="110" mass="11971">MSETKHTPLPLPRKVGGHVWLIELPGQPITVADKTMALHLVNRYNAGPLVEELVRMVRKSAEVAASKRDRAEAAAVVLDIVLPHLGDKAREVEAALKGLPAENVDKEKTP</sequence>
<accession>A0A0F9AVS1</accession>
<protein>
    <submittedName>
        <fullName evidence="1">Uncharacterized protein</fullName>
    </submittedName>
</protein>